<dbReference type="Proteomes" id="UP001381693">
    <property type="component" value="Unassembled WGS sequence"/>
</dbReference>
<dbReference type="GO" id="GO:0016491">
    <property type="term" value="F:oxidoreductase activity"/>
    <property type="evidence" value="ECO:0007669"/>
    <property type="project" value="UniProtKB-KW"/>
</dbReference>
<proteinExistence type="predicted"/>
<gene>
    <name evidence="4" type="primary">ACAD9_1</name>
    <name evidence="4" type="ORF">SK128_018186</name>
</gene>
<protein>
    <submittedName>
        <fullName evidence="4">Acyl-CoA dehydrogenase</fullName>
    </submittedName>
</protein>
<evidence type="ECO:0000256" key="2">
    <source>
        <dbReference type="ARBA" id="ARBA00023002"/>
    </source>
</evidence>
<organism evidence="4 5">
    <name type="scientific">Halocaridina rubra</name>
    <name type="common">Hawaiian red shrimp</name>
    <dbReference type="NCBI Taxonomy" id="373956"/>
    <lineage>
        <taxon>Eukaryota</taxon>
        <taxon>Metazoa</taxon>
        <taxon>Ecdysozoa</taxon>
        <taxon>Arthropoda</taxon>
        <taxon>Crustacea</taxon>
        <taxon>Multicrustacea</taxon>
        <taxon>Malacostraca</taxon>
        <taxon>Eumalacostraca</taxon>
        <taxon>Eucarida</taxon>
        <taxon>Decapoda</taxon>
        <taxon>Pleocyemata</taxon>
        <taxon>Caridea</taxon>
        <taxon>Atyoidea</taxon>
        <taxon>Atyidae</taxon>
        <taxon>Halocaridina</taxon>
    </lineage>
</organism>
<comment type="caution">
    <text evidence="4">The sequence shown here is derived from an EMBL/GenBank/DDBJ whole genome shotgun (WGS) entry which is preliminary data.</text>
</comment>
<feature type="domain" description="ACAD9/ACADV-like C-terminal" evidence="3">
    <location>
        <begin position="82"/>
        <end position="174"/>
    </location>
</feature>
<dbReference type="InterPro" id="IPR049448">
    <property type="entry name" value="ACAD9/ACADV-like_C"/>
</dbReference>
<name>A0AAN9AG91_HALRR</name>
<reference evidence="4 5" key="1">
    <citation type="submission" date="2023-11" db="EMBL/GenBank/DDBJ databases">
        <title>Halocaridina rubra genome assembly.</title>
        <authorList>
            <person name="Smith C."/>
        </authorList>
    </citation>
    <scope>NUCLEOTIDE SEQUENCE [LARGE SCALE GENOMIC DNA]</scope>
    <source>
        <strain evidence="4">EP-1</strain>
        <tissue evidence="4">Whole</tissue>
    </source>
</reference>
<evidence type="ECO:0000313" key="5">
    <source>
        <dbReference type="Proteomes" id="UP001381693"/>
    </source>
</evidence>
<evidence type="ECO:0000259" key="3">
    <source>
        <dbReference type="Pfam" id="PF21343"/>
    </source>
</evidence>
<keyword evidence="5" id="KW-1185">Reference proteome</keyword>
<accession>A0AAN9AG91</accession>
<dbReference type="Gene3D" id="1.20.140.10">
    <property type="entry name" value="Butyryl-CoA Dehydrogenase, subunit A, domain 3"/>
    <property type="match status" value="1"/>
</dbReference>
<dbReference type="EMBL" id="JAXCGZ010000243">
    <property type="protein sequence ID" value="KAK7086336.1"/>
    <property type="molecule type" value="Genomic_DNA"/>
</dbReference>
<sequence>MPLSALGFSDEYTNTGFNLKSPATLAPKSIVSLSLLTLWPGAVFSTLNSSHSSSLLSHPGPFTLTKAIQSHLVGSYDNANSKNVVDPSNQLELARLANCAIDIYAITAVLGRASRSYSIGVRNADHEVLLAITFCQEALNRIKIAIKEIEDGPFISTDSALCKIADAVIHNKGYVAEHPLTRVFW</sequence>
<evidence type="ECO:0000256" key="1">
    <source>
        <dbReference type="ARBA" id="ARBA00022946"/>
    </source>
</evidence>
<dbReference type="AlphaFoldDB" id="A0AAN9AG91"/>
<keyword evidence="1" id="KW-0809">Transit peptide</keyword>
<dbReference type="Pfam" id="PF21343">
    <property type="entry name" value="ACAD9-ACADV_C"/>
    <property type="match status" value="1"/>
</dbReference>
<evidence type="ECO:0000313" key="4">
    <source>
        <dbReference type="EMBL" id="KAK7086336.1"/>
    </source>
</evidence>
<keyword evidence="2" id="KW-0560">Oxidoreductase</keyword>